<gene>
    <name evidence="1" type="ORF">ACFQKB_38690</name>
</gene>
<protein>
    <submittedName>
        <fullName evidence="1">Ferredoxin</fullName>
    </submittedName>
</protein>
<dbReference type="EMBL" id="JBHSXS010000042">
    <property type="protein sequence ID" value="MFC6885741.1"/>
    <property type="molecule type" value="Genomic_DNA"/>
</dbReference>
<name>A0ABW2CYT1_9ACTN</name>
<organism evidence="1 2">
    <name type="scientific">Actinomadura yumaensis</name>
    <dbReference type="NCBI Taxonomy" id="111807"/>
    <lineage>
        <taxon>Bacteria</taxon>
        <taxon>Bacillati</taxon>
        <taxon>Actinomycetota</taxon>
        <taxon>Actinomycetes</taxon>
        <taxon>Streptosporangiales</taxon>
        <taxon>Thermomonosporaceae</taxon>
        <taxon>Actinomadura</taxon>
    </lineage>
</organism>
<evidence type="ECO:0000313" key="1">
    <source>
        <dbReference type="EMBL" id="MFC6885741.1"/>
    </source>
</evidence>
<dbReference type="Proteomes" id="UP001596380">
    <property type="component" value="Unassembled WGS sequence"/>
</dbReference>
<proteinExistence type="predicted"/>
<reference evidence="2" key="1">
    <citation type="journal article" date="2019" name="Int. J. Syst. Evol. Microbiol.">
        <title>The Global Catalogue of Microorganisms (GCM) 10K type strain sequencing project: providing services to taxonomists for standard genome sequencing and annotation.</title>
        <authorList>
            <consortium name="The Broad Institute Genomics Platform"/>
            <consortium name="The Broad Institute Genome Sequencing Center for Infectious Disease"/>
            <person name="Wu L."/>
            <person name="Ma J."/>
        </authorList>
    </citation>
    <scope>NUCLEOTIDE SEQUENCE [LARGE SCALE GENOMIC DNA]</scope>
    <source>
        <strain evidence="2">JCM 3369</strain>
    </source>
</reference>
<dbReference type="RefSeq" id="WP_160825439.1">
    <property type="nucleotide sequence ID" value="NZ_JBHSXS010000042.1"/>
</dbReference>
<comment type="caution">
    <text evidence="1">The sequence shown here is derived from an EMBL/GenBank/DDBJ whole genome shotgun (WGS) entry which is preliminary data.</text>
</comment>
<dbReference type="Gene3D" id="3.30.70.20">
    <property type="match status" value="1"/>
</dbReference>
<keyword evidence="2" id="KW-1185">Reference proteome</keyword>
<dbReference type="Pfam" id="PF13370">
    <property type="entry name" value="Fer4_13"/>
    <property type="match status" value="1"/>
</dbReference>
<accession>A0ABW2CYT1</accession>
<dbReference type="SUPFAM" id="SSF54862">
    <property type="entry name" value="4Fe-4S ferredoxins"/>
    <property type="match status" value="1"/>
</dbReference>
<sequence length="73" mass="7434">MNGPWHVEVTPDCIASGVCVGTAPAHFALVEGRSVPRNPSAAPDPLLLSVADACPMEAIRVRAADGTALAPTD</sequence>
<evidence type="ECO:0000313" key="2">
    <source>
        <dbReference type="Proteomes" id="UP001596380"/>
    </source>
</evidence>